<protein>
    <recommendedName>
        <fullName evidence="2">DUF5683 domain-containing protein</fullName>
    </recommendedName>
</protein>
<evidence type="ECO:0008006" key="2">
    <source>
        <dbReference type="Google" id="ProtNLM"/>
    </source>
</evidence>
<sequence>MKHITWVAIVLSINISLRTFAEPNLYGHLLNQSSSSLVSAVKNQKPVLFAQPQNIEPEIPRNPNLAFLYSLLIPGYGQIYSKAKRGYGMIVAEMALLTSYYIIHSNAKSDRDHYRDQVR</sequence>
<accession>A0A382PQD2</accession>
<dbReference type="EMBL" id="UINC01108949">
    <property type="protein sequence ID" value="SVC75436.1"/>
    <property type="molecule type" value="Genomic_DNA"/>
</dbReference>
<name>A0A382PQD2_9ZZZZ</name>
<dbReference type="AlphaFoldDB" id="A0A382PQD2"/>
<organism evidence="1">
    <name type="scientific">marine metagenome</name>
    <dbReference type="NCBI Taxonomy" id="408172"/>
    <lineage>
        <taxon>unclassified sequences</taxon>
        <taxon>metagenomes</taxon>
        <taxon>ecological metagenomes</taxon>
    </lineage>
</organism>
<proteinExistence type="predicted"/>
<feature type="non-terminal residue" evidence="1">
    <location>
        <position position="119"/>
    </location>
</feature>
<evidence type="ECO:0000313" key="1">
    <source>
        <dbReference type="EMBL" id="SVC75436.1"/>
    </source>
</evidence>
<gene>
    <name evidence="1" type="ORF">METZ01_LOCUS328290</name>
</gene>
<reference evidence="1" key="1">
    <citation type="submission" date="2018-05" db="EMBL/GenBank/DDBJ databases">
        <authorList>
            <person name="Lanie J.A."/>
            <person name="Ng W.-L."/>
            <person name="Kazmierczak K.M."/>
            <person name="Andrzejewski T.M."/>
            <person name="Davidsen T.M."/>
            <person name="Wayne K.J."/>
            <person name="Tettelin H."/>
            <person name="Glass J.I."/>
            <person name="Rusch D."/>
            <person name="Podicherti R."/>
            <person name="Tsui H.-C.T."/>
            <person name="Winkler M.E."/>
        </authorList>
    </citation>
    <scope>NUCLEOTIDE SEQUENCE</scope>
</reference>